<dbReference type="AlphaFoldDB" id="A0A8E2AN37"/>
<accession>A0A8E2AN37</accession>
<gene>
    <name evidence="1" type="ORF">OBBRIDRAFT_806877</name>
</gene>
<evidence type="ECO:0000313" key="1">
    <source>
        <dbReference type="EMBL" id="OCH86314.1"/>
    </source>
</evidence>
<organism evidence="1 2">
    <name type="scientific">Obba rivulosa</name>
    <dbReference type="NCBI Taxonomy" id="1052685"/>
    <lineage>
        <taxon>Eukaryota</taxon>
        <taxon>Fungi</taxon>
        <taxon>Dikarya</taxon>
        <taxon>Basidiomycota</taxon>
        <taxon>Agaricomycotina</taxon>
        <taxon>Agaricomycetes</taxon>
        <taxon>Polyporales</taxon>
        <taxon>Gelatoporiaceae</taxon>
        <taxon>Obba</taxon>
    </lineage>
</organism>
<keyword evidence="2" id="KW-1185">Reference proteome</keyword>
<dbReference type="EMBL" id="KV722534">
    <property type="protein sequence ID" value="OCH86314.1"/>
    <property type="molecule type" value="Genomic_DNA"/>
</dbReference>
<evidence type="ECO:0000313" key="2">
    <source>
        <dbReference type="Proteomes" id="UP000250043"/>
    </source>
</evidence>
<proteinExistence type="predicted"/>
<dbReference type="Proteomes" id="UP000250043">
    <property type="component" value="Unassembled WGS sequence"/>
</dbReference>
<sequence>MQCPCLAAQLADVGLQSSCQLRGEVKWHSLECGVFGIVFCVEVGGRAKEGLGKHWRAAHHDRRCAVKELGTEGVQGINEPKKCRLRARMAVVGWRARCAGVGAAQASAAANCLVWPYRLRLASGTGISAARGNTQIYVQFGTTVISALKESKAHMAMQAINIGECCLEDVERKDEFAIFGRTSINPSFFKLSWVSESSYLSHNIASKRVIFIGSACGGIRTTMGEREKIRLVITISGGWVYWTGWGLRGRIDHDRRVELYQGGLSWRETFSACLGRAGGSRLRWGSLAHAGGSIVFSTLMDKPW</sequence>
<reference evidence="1 2" key="1">
    <citation type="submission" date="2016-07" db="EMBL/GenBank/DDBJ databases">
        <title>Draft genome of the white-rot fungus Obba rivulosa 3A-2.</title>
        <authorList>
            <consortium name="DOE Joint Genome Institute"/>
            <person name="Miettinen O."/>
            <person name="Riley R."/>
            <person name="Acob R."/>
            <person name="Barry K."/>
            <person name="Cullen D."/>
            <person name="De Vries R."/>
            <person name="Hainaut M."/>
            <person name="Hatakka A."/>
            <person name="Henrissat B."/>
            <person name="Hilden K."/>
            <person name="Kuo R."/>
            <person name="Labutti K."/>
            <person name="Lipzen A."/>
            <person name="Makela M.R."/>
            <person name="Sandor L."/>
            <person name="Spatafora J.W."/>
            <person name="Grigoriev I.V."/>
            <person name="Hibbett D.S."/>
        </authorList>
    </citation>
    <scope>NUCLEOTIDE SEQUENCE [LARGE SCALE GENOMIC DNA]</scope>
    <source>
        <strain evidence="1 2">3A-2</strain>
    </source>
</reference>
<protein>
    <submittedName>
        <fullName evidence="1">Uncharacterized protein</fullName>
    </submittedName>
</protein>
<name>A0A8E2AN37_9APHY</name>